<comment type="catalytic activity">
    <reaction evidence="7 8">
        <text>4 porphobilinogen + H2O = hydroxymethylbilane + 4 NH4(+)</text>
        <dbReference type="Rhea" id="RHEA:13185"/>
        <dbReference type="ChEBI" id="CHEBI:15377"/>
        <dbReference type="ChEBI" id="CHEBI:28938"/>
        <dbReference type="ChEBI" id="CHEBI:57845"/>
        <dbReference type="ChEBI" id="CHEBI:58126"/>
        <dbReference type="EC" id="2.5.1.61"/>
    </reaction>
</comment>
<dbReference type="Gene3D" id="3.30.160.40">
    <property type="entry name" value="Porphobilinogen deaminase, C-terminal domain"/>
    <property type="match status" value="1"/>
</dbReference>
<gene>
    <name evidence="8 11" type="primary">hemC</name>
    <name evidence="11" type="ORF">bsdcttw_40580</name>
</gene>
<dbReference type="Proteomes" id="UP000515703">
    <property type="component" value="Chromosome"/>
</dbReference>
<keyword evidence="6 8" id="KW-0627">Porphyrin biosynthesis</keyword>
<comment type="similarity">
    <text evidence="3 8">Belongs to the HMBS family.</text>
</comment>
<evidence type="ECO:0000256" key="4">
    <source>
        <dbReference type="ARBA" id="ARBA00011245"/>
    </source>
</evidence>
<evidence type="ECO:0000313" key="12">
    <source>
        <dbReference type="Proteomes" id="UP000515703"/>
    </source>
</evidence>
<evidence type="ECO:0000256" key="7">
    <source>
        <dbReference type="ARBA" id="ARBA00048169"/>
    </source>
</evidence>
<feature type="modified residue" description="S-(dipyrrolylmethanemethyl)cysteine" evidence="8">
    <location>
        <position position="240"/>
    </location>
</feature>
<comment type="pathway">
    <text evidence="2">Porphyrin-containing compound metabolism; protoporphyrin-IX biosynthesis; coproporphyrinogen-III from 5-aminolevulinate: step 2/4.</text>
</comment>
<dbReference type="NCBIfam" id="TIGR00212">
    <property type="entry name" value="hemC"/>
    <property type="match status" value="1"/>
</dbReference>
<dbReference type="PANTHER" id="PTHR11557:SF0">
    <property type="entry name" value="PORPHOBILINOGEN DEAMINASE"/>
    <property type="match status" value="1"/>
</dbReference>
<dbReference type="InterPro" id="IPR036803">
    <property type="entry name" value="Porphobilinogen_deaminase_C_sf"/>
</dbReference>
<accession>A0A7I8DTH9</accession>
<comment type="function">
    <text evidence="1 8">Tetrapolymerization of the monopyrrole PBG into the hydroxymethylbilane pre-uroporphyrinogen in several discrete steps.</text>
</comment>
<dbReference type="CDD" id="cd13647">
    <property type="entry name" value="PBP2_PBGD_2"/>
    <property type="match status" value="1"/>
</dbReference>
<proteinExistence type="inferred from homology"/>
<dbReference type="AlphaFoldDB" id="A0A7I8DTH9"/>
<dbReference type="InterPro" id="IPR000860">
    <property type="entry name" value="HemC"/>
</dbReference>
<dbReference type="InterPro" id="IPR022417">
    <property type="entry name" value="Porphobilin_deaminase_N"/>
</dbReference>
<comment type="cofactor">
    <cofactor evidence="8">
        <name>dipyrromethane</name>
        <dbReference type="ChEBI" id="CHEBI:60342"/>
    </cofactor>
    <text evidence="8">Binds 1 dipyrromethane group covalently.</text>
</comment>
<feature type="domain" description="Porphobilinogen deaminase N-terminal" evidence="9">
    <location>
        <begin position="5"/>
        <end position="209"/>
    </location>
</feature>
<feature type="domain" description="Porphobilinogen deaminase C-terminal" evidence="10">
    <location>
        <begin position="226"/>
        <end position="284"/>
    </location>
</feature>
<dbReference type="GO" id="GO:0004418">
    <property type="term" value="F:hydroxymethylbilane synthase activity"/>
    <property type="evidence" value="ECO:0007669"/>
    <property type="project" value="UniProtKB-UniRule"/>
</dbReference>
<sequence>MKETIRIGTRKSKLAMVQTNTIINMLSEIAPNTKFEIIPISTIGDEILDKPLVQFGGKGVFVDVFEEALLNGKIDLAVHSAKDMTMELPKGLGILGIPKREDPRDVLVTYNRQLSKESRAVIGTSSLRRQFQIQQHYQAECFSLRGNVPTRLEKLKKGEYDGIILAVAGLKRLGLMAEEDFKYRIFSTEEFVPAAGQGILAVEGRLEEELSELVSGINDKETAISLMTERRVLEKLNAGCHEAIGVYSEISTGILKIDAIYKREDGIIRVKEEAPIEDYLSAADRIADKLLEK</sequence>
<protein>
    <recommendedName>
        <fullName evidence="8">Porphobilinogen deaminase</fullName>
        <shortName evidence="8">PBG</shortName>
        <ecNumber evidence="8">2.5.1.61</ecNumber>
    </recommendedName>
    <alternativeName>
        <fullName evidence="8">Hydroxymethylbilane synthase</fullName>
        <shortName evidence="8">HMBS</shortName>
    </alternativeName>
    <alternativeName>
        <fullName evidence="8">Pre-uroporphyrinogen synthase</fullName>
    </alternativeName>
</protein>
<evidence type="ECO:0000256" key="5">
    <source>
        <dbReference type="ARBA" id="ARBA00022679"/>
    </source>
</evidence>
<name>A0A7I8DTH9_9FIRM</name>
<dbReference type="Pfam" id="PF03900">
    <property type="entry name" value="Porphobil_deamC"/>
    <property type="match status" value="1"/>
</dbReference>
<keyword evidence="12" id="KW-1185">Reference proteome</keyword>
<dbReference type="SUPFAM" id="SSF53850">
    <property type="entry name" value="Periplasmic binding protein-like II"/>
    <property type="match status" value="1"/>
</dbReference>
<dbReference type="RefSeq" id="WP_185256632.1">
    <property type="nucleotide sequence ID" value="NZ_AP023368.1"/>
</dbReference>
<evidence type="ECO:0000256" key="3">
    <source>
        <dbReference type="ARBA" id="ARBA00005638"/>
    </source>
</evidence>
<dbReference type="PIRSF" id="PIRSF001438">
    <property type="entry name" value="4pyrrol_synth_OHMeBilane_synth"/>
    <property type="match status" value="1"/>
</dbReference>
<reference evidence="11 12" key="2">
    <citation type="submission" date="2020-08" db="EMBL/GenBank/DDBJ databases">
        <authorList>
            <person name="Ueki A."/>
            <person name="Tonouchi A."/>
        </authorList>
    </citation>
    <scope>NUCLEOTIDE SEQUENCE [LARGE SCALE GENOMIC DNA]</scope>
    <source>
        <strain evidence="11 12">CTTW</strain>
    </source>
</reference>
<dbReference type="Gene3D" id="3.40.190.10">
    <property type="entry name" value="Periplasmic binding protein-like II"/>
    <property type="match status" value="2"/>
</dbReference>
<evidence type="ECO:0000256" key="8">
    <source>
        <dbReference type="HAMAP-Rule" id="MF_00260"/>
    </source>
</evidence>
<evidence type="ECO:0000313" key="11">
    <source>
        <dbReference type="EMBL" id="BCK01018.1"/>
    </source>
</evidence>
<keyword evidence="5 8" id="KW-0808">Transferase</keyword>
<dbReference type="PANTHER" id="PTHR11557">
    <property type="entry name" value="PORPHOBILINOGEN DEAMINASE"/>
    <property type="match status" value="1"/>
</dbReference>
<comment type="miscellaneous">
    <text evidence="8">The porphobilinogen subunits are added to the dipyrromethane group.</text>
</comment>
<evidence type="ECO:0000259" key="9">
    <source>
        <dbReference type="Pfam" id="PF01379"/>
    </source>
</evidence>
<evidence type="ECO:0000256" key="6">
    <source>
        <dbReference type="ARBA" id="ARBA00023244"/>
    </source>
</evidence>
<dbReference type="KEGG" id="acht:bsdcttw_40580"/>
<dbReference type="Pfam" id="PF01379">
    <property type="entry name" value="Porphobil_deam"/>
    <property type="match status" value="1"/>
</dbReference>
<evidence type="ECO:0000259" key="10">
    <source>
        <dbReference type="Pfam" id="PF03900"/>
    </source>
</evidence>
<comment type="subunit">
    <text evidence="4 8">Monomer.</text>
</comment>
<dbReference type="FunFam" id="3.40.190.10:FF:000005">
    <property type="entry name" value="Porphobilinogen deaminase"/>
    <property type="match status" value="1"/>
</dbReference>
<reference evidence="11 12" key="1">
    <citation type="submission" date="2020-08" db="EMBL/GenBank/DDBJ databases">
        <title>Draft genome sequencing of an Anaerocolumna strain isolated from anoxic soil subjected to BSD treatment.</title>
        <authorList>
            <person name="Uek A."/>
            <person name="Tonouchi A."/>
        </authorList>
    </citation>
    <scope>NUCLEOTIDE SEQUENCE [LARGE SCALE GENOMIC DNA]</scope>
    <source>
        <strain evidence="11 12">CTTW</strain>
    </source>
</reference>
<dbReference type="SUPFAM" id="SSF54782">
    <property type="entry name" value="Porphobilinogen deaminase (hydroxymethylbilane synthase), C-terminal domain"/>
    <property type="match status" value="1"/>
</dbReference>
<dbReference type="EMBL" id="AP023368">
    <property type="protein sequence ID" value="BCK01018.1"/>
    <property type="molecule type" value="Genomic_DNA"/>
</dbReference>
<evidence type="ECO:0000256" key="2">
    <source>
        <dbReference type="ARBA" id="ARBA00004735"/>
    </source>
</evidence>
<organism evidence="11 12">
    <name type="scientific">Anaerocolumna chitinilytica</name>
    <dbReference type="NCBI Taxonomy" id="1727145"/>
    <lineage>
        <taxon>Bacteria</taxon>
        <taxon>Bacillati</taxon>
        <taxon>Bacillota</taxon>
        <taxon>Clostridia</taxon>
        <taxon>Lachnospirales</taxon>
        <taxon>Lachnospiraceae</taxon>
        <taxon>Anaerocolumna</taxon>
    </lineage>
</organism>
<dbReference type="HAMAP" id="MF_00260">
    <property type="entry name" value="Porphobil_deam"/>
    <property type="match status" value="1"/>
</dbReference>
<dbReference type="FunFam" id="3.40.190.10:FF:000004">
    <property type="entry name" value="Porphobilinogen deaminase"/>
    <property type="match status" value="1"/>
</dbReference>
<dbReference type="InterPro" id="IPR022418">
    <property type="entry name" value="Porphobilinogen_deaminase_C"/>
</dbReference>
<dbReference type="GO" id="GO:0005737">
    <property type="term" value="C:cytoplasm"/>
    <property type="evidence" value="ECO:0007669"/>
    <property type="project" value="UniProtKB-UniRule"/>
</dbReference>
<dbReference type="PRINTS" id="PR00151">
    <property type="entry name" value="PORPHBDMNASE"/>
</dbReference>
<dbReference type="GO" id="GO:0006782">
    <property type="term" value="P:protoporphyrinogen IX biosynthetic process"/>
    <property type="evidence" value="ECO:0007669"/>
    <property type="project" value="UniProtKB-UniRule"/>
</dbReference>
<evidence type="ECO:0000256" key="1">
    <source>
        <dbReference type="ARBA" id="ARBA00002869"/>
    </source>
</evidence>
<dbReference type="EC" id="2.5.1.61" evidence="8"/>